<dbReference type="PROSITE" id="PS01124">
    <property type="entry name" value="HTH_ARAC_FAMILY_2"/>
    <property type="match status" value="1"/>
</dbReference>
<dbReference type="Pfam" id="PF12833">
    <property type="entry name" value="HTH_18"/>
    <property type="match status" value="1"/>
</dbReference>
<evidence type="ECO:0000256" key="3">
    <source>
        <dbReference type="ARBA" id="ARBA00023163"/>
    </source>
</evidence>
<keyword evidence="6" id="KW-1185">Reference proteome</keyword>
<dbReference type="GO" id="GO:0043565">
    <property type="term" value="F:sequence-specific DNA binding"/>
    <property type="evidence" value="ECO:0007669"/>
    <property type="project" value="InterPro"/>
</dbReference>
<evidence type="ECO:0000313" key="6">
    <source>
        <dbReference type="Proteomes" id="UP000318437"/>
    </source>
</evidence>
<dbReference type="OrthoDB" id="9778008at2"/>
<keyword evidence="2" id="KW-0238">DNA-binding</keyword>
<dbReference type="InterPro" id="IPR009057">
    <property type="entry name" value="Homeodomain-like_sf"/>
</dbReference>
<protein>
    <submittedName>
        <fullName evidence="5">HTH-type transcriptional regulator ChbR</fullName>
    </submittedName>
</protein>
<dbReference type="Gene3D" id="1.10.10.60">
    <property type="entry name" value="Homeodomain-like"/>
    <property type="match status" value="2"/>
</dbReference>
<dbReference type="InterPro" id="IPR014710">
    <property type="entry name" value="RmlC-like_jellyroll"/>
</dbReference>
<dbReference type="PRINTS" id="PR00032">
    <property type="entry name" value="HTHARAC"/>
</dbReference>
<dbReference type="SUPFAM" id="SSF46689">
    <property type="entry name" value="Homeodomain-like"/>
    <property type="match status" value="1"/>
</dbReference>
<evidence type="ECO:0000313" key="5">
    <source>
        <dbReference type="EMBL" id="TWU22785.1"/>
    </source>
</evidence>
<dbReference type="InterPro" id="IPR020449">
    <property type="entry name" value="Tscrpt_reg_AraC-type_HTH"/>
</dbReference>
<dbReference type="InterPro" id="IPR018060">
    <property type="entry name" value="HTH_AraC"/>
</dbReference>
<dbReference type="PROSITE" id="PS00041">
    <property type="entry name" value="HTH_ARAC_FAMILY_1"/>
    <property type="match status" value="1"/>
</dbReference>
<organism evidence="5 6">
    <name type="scientific">Bythopirellula polymerisocia</name>
    <dbReference type="NCBI Taxonomy" id="2528003"/>
    <lineage>
        <taxon>Bacteria</taxon>
        <taxon>Pseudomonadati</taxon>
        <taxon>Planctomycetota</taxon>
        <taxon>Planctomycetia</taxon>
        <taxon>Pirellulales</taxon>
        <taxon>Lacipirellulaceae</taxon>
        <taxon>Bythopirellula</taxon>
    </lineage>
</organism>
<reference evidence="5 6" key="1">
    <citation type="submission" date="2019-02" db="EMBL/GenBank/DDBJ databases">
        <title>Deep-cultivation of Planctomycetes and their phenomic and genomic characterization uncovers novel biology.</title>
        <authorList>
            <person name="Wiegand S."/>
            <person name="Jogler M."/>
            <person name="Boedeker C."/>
            <person name="Pinto D."/>
            <person name="Vollmers J."/>
            <person name="Rivas-Marin E."/>
            <person name="Kohn T."/>
            <person name="Peeters S.H."/>
            <person name="Heuer A."/>
            <person name="Rast P."/>
            <person name="Oberbeckmann S."/>
            <person name="Bunk B."/>
            <person name="Jeske O."/>
            <person name="Meyerdierks A."/>
            <person name="Storesund J.E."/>
            <person name="Kallscheuer N."/>
            <person name="Luecker S."/>
            <person name="Lage O.M."/>
            <person name="Pohl T."/>
            <person name="Merkel B.J."/>
            <person name="Hornburger P."/>
            <person name="Mueller R.-W."/>
            <person name="Bruemmer F."/>
            <person name="Labrenz M."/>
            <person name="Spormann A.M."/>
            <person name="Op Den Camp H."/>
            <person name="Overmann J."/>
            <person name="Amann R."/>
            <person name="Jetten M.S.M."/>
            <person name="Mascher T."/>
            <person name="Medema M.H."/>
            <person name="Devos D.P."/>
            <person name="Kaster A.-K."/>
            <person name="Ovreas L."/>
            <person name="Rohde M."/>
            <person name="Galperin M.Y."/>
            <person name="Jogler C."/>
        </authorList>
    </citation>
    <scope>NUCLEOTIDE SEQUENCE [LARGE SCALE GENOMIC DNA]</scope>
    <source>
        <strain evidence="5 6">Pla144</strain>
    </source>
</reference>
<proteinExistence type="predicted"/>
<comment type="caution">
    <text evidence="5">The sequence shown here is derived from an EMBL/GenBank/DDBJ whole genome shotgun (WGS) entry which is preliminary data.</text>
</comment>
<keyword evidence="3" id="KW-0804">Transcription</keyword>
<dbReference type="RefSeq" id="WP_146452526.1">
    <property type="nucleotide sequence ID" value="NZ_SJPS01000007.1"/>
</dbReference>
<dbReference type="InterPro" id="IPR018062">
    <property type="entry name" value="HTH_AraC-typ_CS"/>
</dbReference>
<dbReference type="SUPFAM" id="SSF51215">
    <property type="entry name" value="Regulatory protein AraC"/>
    <property type="match status" value="1"/>
</dbReference>
<sequence>MVLVVEHIEHASESFRMLSWSKSISKVEVIGPQNRRRVVKGQGEHWHVHAEAELTLFESGKGTRFVGDSILPVESPELLLFGPYVPHYWNCIGSSSGVALQFSIDKTQPLRATPEWDALSQTLLGSNQGLLFPTGAVENAHRLINVMIEQDRLARLGSFFQLLEMLSCYPGNPISSKAYSAADTTKHFPAIQKVILEVLNRYSEVLELKEMVELSQMSRATFCREFKNYTGRSFVEFLNEVRIDATCQKLSTSSEPVSDIAFQSGFVNLSHFNRIFRRLRGQSPREFRTQATSIG</sequence>
<dbReference type="PANTHER" id="PTHR43280">
    <property type="entry name" value="ARAC-FAMILY TRANSCRIPTIONAL REGULATOR"/>
    <property type="match status" value="1"/>
</dbReference>
<dbReference type="Proteomes" id="UP000318437">
    <property type="component" value="Unassembled WGS sequence"/>
</dbReference>
<dbReference type="InterPro" id="IPR037923">
    <property type="entry name" value="HTH-like"/>
</dbReference>
<name>A0A5C6CFH9_9BACT</name>
<evidence type="ECO:0000259" key="4">
    <source>
        <dbReference type="PROSITE" id="PS01124"/>
    </source>
</evidence>
<dbReference type="PANTHER" id="PTHR43280:SF27">
    <property type="entry name" value="TRANSCRIPTIONAL REGULATOR MTLR"/>
    <property type="match status" value="1"/>
</dbReference>
<keyword evidence="1" id="KW-0805">Transcription regulation</keyword>
<dbReference type="GO" id="GO:0003700">
    <property type="term" value="F:DNA-binding transcription factor activity"/>
    <property type="evidence" value="ECO:0007669"/>
    <property type="project" value="InterPro"/>
</dbReference>
<dbReference type="Gene3D" id="2.60.120.10">
    <property type="entry name" value="Jelly Rolls"/>
    <property type="match status" value="1"/>
</dbReference>
<dbReference type="AlphaFoldDB" id="A0A5C6CFH9"/>
<dbReference type="SMART" id="SM00342">
    <property type="entry name" value="HTH_ARAC"/>
    <property type="match status" value="1"/>
</dbReference>
<evidence type="ECO:0000256" key="1">
    <source>
        <dbReference type="ARBA" id="ARBA00023015"/>
    </source>
</evidence>
<evidence type="ECO:0000256" key="2">
    <source>
        <dbReference type="ARBA" id="ARBA00023125"/>
    </source>
</evidence>
<feature type="domain" description="HTH araC/xylS-type" evidence="4">
    <location>
        <begin position="192"/>
        <end position="290"/>
    </location>
</feature>
<dbReference type="EMBL" id="SJPS01000007">
    <property type="protein sequence ID" value="TWU22785.1"/>
    <property type="molecule type" value="Genomic_DNA"/>
</dbReference>
<gene>
    <name evidence="5" type="primary">chbR</name>
    <name evidence="5" type="ORF">Pla144_42460</name>
</gene>
<accession>A0A5C6CFH9</accession>